<dbReference type="SUPFAM" id="SSF54862">
    <property type="entry name" value="4Fe-4S ferredoxins"/>
    <property type="match status" value="1"/>
</dbReference>
<dbReference type="STRING" id="425400.LS65_02320"/>
<dbReference type="Gene3D" id="2.60.40.10">
    <property type="entry name" value="Immunoglobulins"/>
    <property type="match status" value="1"/>
</dbReference>
<feature type="domain" description="4Fe-4S ferredoxin-type" evidence="8">
    <location>
        <begin position="243"/>
        <end position="273"/>
    </location>
</feature>
<dbReference type="Pfam" id="PF12801">
    <property type="entry name" value="Fer4_5"/>
    <property type="match status" value="1"/>
</dbReference>
<proteinExistence type="predicted"/>
<keyword evidence="7" id="KW-1133">Transmembrane helix</keyword>
<feature type="transmembrane region" description="Helical" evidence="7">
    <location>
        <begin position="66"/>
        <end position="92"/>
    </location>
</feature>
<dbReference type="Gene3D" id="3.30.70.20">
    <property type="match status" value="1"/>
</dbReference>
<evidence type="ECO:0000256" key="4">
    <source>
        <dbReference type="ARBA" id="ARBA00022982"/>
    </source>
</evidence>
<accession>A0A4U8TSJ2</accession>
<dbReference type="RefSeq" id="WP_034360983.1">
    <property type="nucleotide sequence ID" value="NZ_CAJUDB010000003.1"/>
</dbReference>
<keyword evidence="3" id="KW-0479">Metal-binding</keyword>
<keyword evidence="6" id="KW-0411">Iron-sulfur</keyword>
<name>A0A4U8TSJ2_9HELI</name>
<keyword evidence="7" id="KW-0812">Transmembrane</keyword>
<dbReference type="InterPro" id="IPR013783">
    <property type="entry name" value="Ig-like_fold"/>
</dbReference>
<dbReference type="InterPro" id="IPR051684">
    <property type="entry name" value="Electron_Trans/Redox"/>
</dbReference>
<evidence type="ECO:0000256" key="2">
    <source>
        <dbReference type="ARBA" id="ARBA00022485"/>
    </source>
</evidence>
<dbReference type="GO" id="GO:0046872">
    <property type="term" value="F:metal ion binding"/>
    <property type="evidence" value="ECO:0007669"/>
    <property type="project" value="UniProtKB-KW"/>
</dbReference>
<dbReference type="InterPro" id="IPR017896">
    <property type="entry name" value="4Fe4S_Fe-S-bd"/>
</dbReference>
<keyword evidence="7" id="KW-0472">Membrane</keyword>
<keyword evidence="4" id="KW-0249">Electron transport</keyword>
<keyword evidence="1" id="KW-0813">Transport</keyword>
<dbReference type="PROSITE" id="PS51379">
    <property type="entry name" value="4FE4S_FER_2"/>
    <property type="match status" value="1"/>
</dbReference>
<gene>
    <name evidence="9" type="primary">ccoG</name>
    <name evidence="9" type="ORF">LS65_005150</name>
</gene>
<evidence type="ECO:0000313" key="10">
    <source>
        <dbReference type="Proteomes" id="UP000029707"/>
    </source>
</evidence>
<comment type="caution">
    <text evidence="9">The sequence shown here is derived from an EMBL/GenBank/DDBJ whole genome shotgun (WGS) entry which is preliminary data.</text>
</comment>
<sequence>MQANTSHTEIPSIAHYRNKRYIIYGIATLFLLSFPFIKINGNQLFLLSFDHKQLHLLGTIFDIQEFYLMPFLLILMFVGIFFMTTLAGRIWCGWACPQTIFRILYRDLLQTKIFGLRKRISNKQEKMDLSTFNAKVKAVCAFLIISVLCLVASANLMFFFTPPSDFFAYISDPLNHRILLGFWLGFGLFFILDITFIQENFCIYMCPYCRVQSVLYDNDTVMVLYDYKRGGAVYDTKGMKFDVAPKKQDPNNECTNCNACVRVCPTHIDIRKGMQLECINCLECADACSDVMGKLGRPSLVMWKSSASLDNDGKVRFVRFKTIGYVIILALVFTMLLFVSTTKETMLLDIARDAELYETRAHRVVDNTYTMVFNNTDSKPHEIYFEILDANGGDTAKYLKILRPKEPFKVKAKEKKKIVVTLRTNEILPEGHYDIIIHAFAVDEKERVFVERKTNFVYPNHNKLKD</sequence>
<dbReference type="PROSITE" id="PS00198">
    <property type="entry name" value="4FE4S_FER_1"/>
    <property type="match status" value="1"/>
</dbReference>
<dbReference type="InterPro" id="IPR014116">
    <property type="entry name" value="Cyt_c_oxidase_cbb3_FixG"/>
</dbReference>
<feature type="transmembrane region" description="Helical" evidence="7">
    <location>
        <begin position="136"/>
        <end position="158"/>
    </location>
</feature>
<dbReference type="PANTHER" id="PTHR30176:SF3">
    <property type="entry name" value="FERREDOXIN-TYPE PROTEIN NAPH"/>
    <property type="match status" value="1"/>
</dbReference>
<evidence type="ECO:0000256" key="1">
    <source>
        <dbReference type="ARBA" id="ARBA00022448"/>
    </source>
</evidence>
<evidence type="ECO:0000256" key="3">
    <source>
        <dbReference type="ARBA" id="ARBA00022723"/>
    </source>
</evidence>
<dbReference type="GO" id="GO:0051539">
    <property type="term" value="F:4 iron, 4 sulfur cluster binding"/>
    <property type="evidence" value="ECO:0007669"/>
    <property type="project" value="UniProtKB-KW"/>
</dbReference>
<keyword evidence="10" id="KW-1185">Reference proteome</keyword>
<dbReference type="InterPro" id="IPR017900">
    <property type="entry name" value="4Fe4S_Fe_S_CS"/>
</dbReference>
<dbReference type="NCBIfam" id="TIGR02745">
    <property type="entry name" value="ccoG_rdxA_fixG"/>
    <property type="match status" value="1"/>
</dbReference>
<evidence type="ECO:0000256" key="7">
    <source>
        <dbReference type="SAM" id="Phobius"/>
    </source>
</evidence>
<dbReference type="AlphaFoldDB" id="A0A4U8TSJ2"/>
<evidence type="ECO:0000256" key="6">
    <source>
        <dbReference type="ARBA" id="ARBA00023014"/>
    </source>
</evidence>
<evidence type="ECO:0000256" key="5">
    <source>
        <dbReference type="ARBA" id="ARBA00023004"/>
    </source>
</evidence>
<keyword evidence="2" id="KW-0004">4Fe-4S</keyword>
<protein>
    <submittedName>
        <fullName evidence="9">Cytochrome c oxidase accessory protein CcoG</fullName>
    </submittedName>
</protein>
<feature type="transmembrane region" description="Helical" evidence="7">
    <location>
        <begin position="178"/>
        <end position="197"/>
    </location>
</feature>
<dbReference type="InterPro" id="IPR032879">
    <property type="entry name" value="FixG_C"/>
</dbReference>
<dbReference type="GeneID" id="82321955"/>
<dbReference type="Proteomes" id="UP000029707">
    <property type="component" value="Unassembled WGS sequence"/>
</dbReference>
<evidence type="ECO:0000313" key="9">
    <source>
        <dbReference type="EMBL" id="TLE01948.1"/>
    </source>
</evidence>
<keyword evidence="5" id="KW-0408">Iron</keyword>
<dbReference type="Pfam" id="PF13746">
    <property type="entry name" value="Fer4_18"/>
    <property type="match status" value="1"/>
</dbReference>
<organism evidence="9 10">
    <name type="scientific">Helicobacter japonicus</name>
    <dbReference type="NCBI Taxonomy" id="425400"/>
    <lineage>
        <taxon>Bacteria</taxon>
        <taxon>Pseudomonadati</taxon>
        <taxon>Campylobacterota</taxon>
        <taxon>Epsilonproteobacteria</taxon>
        <taxon>Campylobacterales</taxon>
        <taxon>Helicobacteraceae</taxon>
        <taxon>Helicobacter</taxon>
    </lineage>
</organism>
<feature type="transmembrane region" description="Helical" evidence="7">
    <location>
        <begin position="322"/>
        <end position="340"/>
    </location>
</feature>
<dbReference type="PANTHER" id="PTHR30176">
    <property type="entry name" value="FERREDOXIN-TYPE PROTEIN NAPH"/>
    <property type="match status" value="1"/>
</dbReference>
<feature type="transmembrane region" description="Helical" evidence="7">
    <location>
        <begin position="21"/>
        <end position="39"/>
    </location>
</feature>
<dbReference type="GO" id="GO:0005886">
    <property type="term" value="C:plasma membrane"/>
    <property type="evidence" value="ECO:0007669"/>
    <property type="project" value="TreeGrafter"/>
</dbReference>
<dbReference type="EMBL" id="JRMQ02000005">
    <property type="protein sequence ID" value="TLE01948.1"/>
    <property type="molecule type" value="Genomic_DNA"/>
</dbReference>
<reference evidence="9 10" key="1">
    <citation type="journal article" date="2014" name="Genome Announc.">
        <title>Draft genome sequences of eight enterohepatic helicobacter species isolated from both laboratory and wild rodents.</title>
        <authorList>
            <person name="Sheh A."/>
            <person name="Shen Z."/>
            <person name="Fox J.G."/>
        </authorList>
    </citation>
    <scope>NUCLEOTIDE SEQUENCE [LARGE SCALE GENOMIC DNA]</scope>
    <source>
        <strain evidence="9 10">MIT 01-6451</strain>
    </source>
</reference>
<evidence type="ECO:0000259" key="8">
    <source>
        <dbReference type="PROSITE" id="PS51379"/>
    </source>
</evidence>
<dbReference type="OrthoDB" id="9811700at2"/>
<dbReference type="Pfam" id="PF11614">
    <property type="entry name" value="FixG_C"/>
    <property type="match status" value="1"/>
</dbReference>